<name>A0A8E2DJE4_9APHY</name>
<reference evidence="1 2" key="1">
    <citation type="submission" date="2016-07" db="EMBL/GenBank/DDBJ databases">
        <title>Draft genome of the white-rot fungus Obba rivulosa 3A-2.</title>
        <authorList>
            <consortium name="DOE Joint Genome Institute"/>
            <person name="Miettinen O."/>
            <person name="Riley R."/>
            <person name="Acob R."/>
            <person name="Barry K."/>
            <person name="Cullen D."/>
            <person name="De Vries R."/>
            <person name="Hainaut M."/>
            <person name="Hatakka A."/>
            <person name="Henrissat B."/>
            <person name="Hilden K."/>
            <person name="Kuo R."/>
            <person name="Labutti K."/>
            <person name="Lipzen A."/>
            <person name="Makela M.R."/>
            <person name="Sandor L."/>
            <person name="Spatafora J.W."/>
            <person name="Grigoriev I.V."/>
            <person name="Hibbett D.S."/>
        </authorList>
    </citation>
    <scope>NUCLEOTIDE SEQUENCE [LARGE SCALE GENOMIC DNA]</scope>
    <source>
        <strain evidence="1 2">3A-2</strain>
    </source>
</reference>
<accession>A0A8E2DJE4</accession>
<sequence>MSGVVDVVLRGLLHERGLDSRFDDRRRMPLPGFCGSWRSFASCGCRFFFPFVLKGRANHTNWSLQARTSAAILPSDALLDINRPCQIGSSIMRETLCIVNLHSSINVRPRSAAPTRLDPPLARRVFSGVLVERERPSTLRHRHARRTLSAQFCPLRCQSYTACPGATEPAQQRAEAPDKRIRSRPIRRRYGHVIRHEVRFPTCTVTGTRVRSQHLTPCSPHPARSVHAGHRTRVPLSMSGDCRAPHSKAFEPSPLHLPRSLC</sequence>
<proteinExistence type="predicted"/>
<dbReference type="EMBL" id="KV722473">
    <property type="protein sequence ID" value="OCH87774.1"/>
    <property type="molecule type" value="Genomic_DNA"/>
</dbReference>
<dbReference type="Proteomes" id="UP000250043">
    <property type="component" value="Unassembled WGS sequence"/>
</dbReference>
<evidence type="ECO:0000313" key="2">
    <source>
        <dbReference type="Proteomes" id="UP000250043"/>
    </source>
</evidence>
<dbReference type="AlphaFoldDB" id="A0A8E2DJE4"/>
<evidence type="ECO:0000313" key="1">
    <source>
        <dbReference type="EMBL" id="OCH87774.1"/>
    </source>
</evidence>
<gene>
    <name evidence="1" type="ORF">OBBRIDRAFT_132982</name>
</gene>
<keyword evidence="2" id="KW-1185">Reference proteome</keyword>
<organism evidence="1 2">
    <name type="scientific">Obba rivulosa</name>
    <dbReference type="NCBI Taxonomy" id="1052685"/>
    <lineage>
        <taxon>Eukaryota</taxon>
        <taxon>Fungi</taxon>
        <taxon>Dikarya</taxon>
        <taxon>Basidiomycota</taxon>
        <taxon>Agaricomycotina</taxon>
        <taxon>Agaricomycetes</taxon>
        <taxon>Polyporales</taxon>
        <taxon>Gelatoporiaceae</taxon>
        <taxon>Obba</taxon>
    </lineage>
</organism>
<protein>
    <submittedName>
        <fullName evidence="1">Uncharacterized protein</fullName>
    </submittedName>
</protein>